<proteinExistence type="predicted"/>
<organism evidence="3 4">
    <name type="scientific">Austropuccinia psidii MF-1</name>
    <dbReference type="NCBI Taxonomy" id="1389203"/>
    <lineage>
        <taxon>Eukaryota</taxon>
        <taxon>Fungi</taxon>
        <taxon>Dikarya</taxon>
        <taxon>Basidiomycota</taxon>
        <taxon>Pucciniomycotina</taxon>
        <taxon>Pucciniomycetes</taxon>
        <taxon>Pucciniales</taxon>
        <taxon>Sphaerophragmiaceae</taxon>
        <taxon>Austropuccinia</taxon>
    </lineage>
</organism>
<accession>A0A9Q3P375</accession>
<keyword evidence="4" id="KW-1185">Reference proteome</keyword>
<feature type="domain" description="Reverse transcriptase Ty1/copia-type" evidence="2">
    <location>
        <begin position="4"/>
        <end position="163"/>
    </location>
</feature>
<dbReference type="Proteomes" id="UP000765509">
    <property type="component" value="Unassembled WGS sequence"/>
</dbReference>
<dbReference type="AlphaFoldDB" id="A0A9Q3P375"/>
<protein>
    <recommendedName>
        <fullName evidence="2">Reverse transcriptase Ty1/copia-type domain-containing protein</fullName>
    </recommendedName>
</protein>
<feature type="signal peptide" evidence="1">
    <location>
        <begin position="1"/>
        <end position="19"/>
    </location>
</feature>
<dbReference type="Pfam" id="PF07727">
    <property type="entry name" value="RVT_2"/>
    <property type="match status" value="1"/>
</dbReference>
<evidence type="ECO:0000313" key="4">
    <source>
        <dbReference type="Proteomes" id="UP000765509"/>
    </source>
</evidence>
<sequence>MSLCLVLVHAVCHCWPKASFDVIVAYQYSLVKETVFVEPHLKGKALRLKKALYGMKQVGQSWWIFLSEILTRMGFTAMEVEQSLYIFRSGETTVAIWIHVNNGVVTLSSQASISEFKQRLCAEAEIKWHDTVAQIVGLECAIGEGEVAIAQQRLTNSMIEAYPQTIIKTDSPLSQGLLWKQEGLALRNQELTWRAPKDKKNNKD</sequence>
<evidence type="ECO:0000256" key="1">
    <source>
        <dbReference type="SAM" id="SignalP"/>
    </source>
</evidence>
<dbReference type="InterPro" id="IPR013103">
    <property type="entry name" value="RVT_2"/>
</dbReference>
<gene>
    <name evidence="3" type="ORF">O181_087462</name>
</gene>
<comment type="caution">
    <text evidence="3">The sequence shown here is derived from an EMBL/GenBank/DDBJ whole genome shotgun (WGS) entry which is preliminary data.</text>
</comment>
<keyword evidence="1" id="KW-0732">Signal</keyword>
<evidence type="ECO:0000259" key="2">
    <source>
        <dbReference type="Pfam" id="PF07727"/>
    </source>
</evidence>
<feature type="chain" id="PRO_5040338492" description="Reverse transcriptase Ty1/copia-type domain-containing protein" evidence="1">
    <location>
        <begin position="20"/>
        <end position="204"/>
    </location>
</feature>
<reference evidence="3" key="1">
    <citation type="submission" date="2021-03" db="EMBL/GenBank/DDBJ databases">
        <title>Draft genome sequence of rust myrtle Austropuccinia psidii MF-1, a brazilian biotype.</title>
        <authorList>
            <person name="Quecine M.C."/>
            <person name="Pachon D.M.R."/>
            <person name="Bonatelli M.L."/>
            <person name="Correr F.H."/>
            <person name="Franceschini L.M."/>
            <person name="Leite T.F."/>
            <person name="Margarido G.R.A."/>
            <person name="Almeida C.A."/>
            <person name="Ferrarezi J.A."/>
            <person name="Labate C.A."/>
        </authorList>
    </citation>
    <scope>NUCLEOTIDE SEQUENCE</scope>
    <source>
        <strain evidence="3">MF-1</strain>
    </source>
</reference>
<name>A0A9Q3P375_9BASI</name>
<dbReference type="EMBL" id="AVOT02052841">
    <property type="protein sequence ID" value="MBW0547747.1"/>
    <property type="molecule type" value="Genomic_DNA"/>
</dbReference>
<evidence type="ECO:0000313" key="3">
    <source>
        <dbReference type="EMBL" id="MBW0547747.1"/>
    </source>
</evidence>